<accession>A0A2H3BHQ9</accession>
<evidence type="ECO:0008006" key="4">
    <source>
        <dbReference type="Google" id="ProtNLM"/>
    </source>
</evidence>
<feature type="region of interest" description="Disordered" evidence="1">
    <location>
        <begin position="266"/>
        <end position="286"/>
    </location>
</feature>
<protein>
    <recommendedName>
        <fullName evidence="4">Fungal N-terminal domain-containing protein</fullName>
    </recommendedName>
</protein>
<dbReference type="GO" id="GO:0007166">
    <property type="term" value="P:cell surface receptor signaling pathway"/>
    <property type="evidence" value="ECO:0007669"/>
    <property type="project" value="InterPro"/>
</dbReference>
<dbReference type="Gene3D" id="1.20.930.20">
    <property type="entry name" value="Adaptor protein Cbl, N-terminal domain"/>
    <property type="match status" value="1"/>
</dbReference>
<name>A0A2H3BHQ9_9AGAR</name>
<evidence type="ECO:0000313" key="2">
    <source>
        <dbReference type="EMBL" id="PBK63383.1"/>
    </source>
</evidence>
<sequence>MPRPSNLGTWIDIAKLGMAAGELAPFPYIKGLCGCAVVVLETIEKADKNNEDLLDLADSIGKTIEMVQNTVTEHGESSAVRFRDVCAELEVHLTDLIAKLNSTQRKSRGIKRFLKAKSVSDAINGCQERVRTIKADFGIHTAIDSCFVISDIKDGLRTNTEALTSAVETSQRHTMSNIEKHANDIHEEIRTWGVLQSQKADKLSADVQTLKGRGSYKGSIRNIELGDIYWIEPLASDYCDDAAVLSDYKANIENINEPKIVRVYQHSNERDTMKASSSNSIETSID</sequence>
<feature type="compositionally biased region" description="Polar residues" evidence="1">
    <location>
        <begin position="274"/>
        <end position="286"/>
    </location>
</feature>
<keyword evidence="3" id="KW-1185">Reference proteome</keyword>
<dbReference type="Proteomes" id="UP000218334">
    <property type="component" value="Unassembled WGS sequence"/>
</dbReference>
<reference evidence="3" key="1">
    <citation type="journal article" date="2017" name="Nat. Ecol. Evol.">
        <title>Genome expansion and lineage-specific genetic innovations in the forest pathogenic fungi Armillaria.</title>
        <authorList>
            <person name="Sipos G."/>
            <person name="Prasanna A.N."/>
            <person name="Walter M.C."/>
            <person name="O'Connor E."/>
            <person name="Balint B."/>
            <person name="Krizsan K."/>
            <person name="Kiss B."/>
            <person name="Hess J."/>
            <person name="Varga T."/>
            <person name="Slot J."/>
            <person name="Riley R."/>
            <person name="Boka B."/>
            <person name="Rigling D."/>
            <person name="Barry K."/>
            <person name="Lee J."/>
            <person name="Mihaltcheva S."/>
            <person name="LaButti K."/>
            <person name="Lipzen A."/>
            <person name="Waldron R."/>
            <person name="Moloney N.M."/>
            <person name="Sperisen C."/>
            <person name="Kredics L."/>
            <person name="Vagvoelgyi C."/>
            <person name="Patrignani A."/>
            <person name="Fitzpatrick D."/>
            <person name="Nagy I."/>
            <person name="Doyle S."/>
            <person name="Anderson J.B."/>
            <person name="Grigoriev I.V."/>
            <person name="Gueldener U."/>
            <person name="Muensterkoetter M."/>
            <person name="Nagy L.G."/>
        </authorList>
    </citation>
    <scope>NUCLEOTIDE SEQUENCE [LARGE SCALE GENOMIC DNA]</scope>
    <source>
        <strain evidence="3">28-4</strain>
    </source>
</reference>
<dbReference type="InterPro" id="IPR059179">
    <property type="entry name" value="MLKL-like_MCAfunc"/>
</dbReference>
<dbReference type="AlphaFoldDB" id="A0A2H3BHQ9"/>
<dbReference type="CDD" id="cd21037">
    <property type="entry name" value="MLKL_NTD"/>
    <property type="match status" value="1"/>
</dbReference>
<evidence type="ECO:0000313" key="3">
    <source>
        <dbReference type="Proteomes" id="UP000218334"/>
    </source>
</evidence>
<dbReference type="EMBL" id="KZ293459">
    <property type="protein sequence ID" value="PBK63383.1"/>
    <property type="molecule type" value="Genomic_DNA"/>
</dbReference>
<gene>
    <name evidence="2" type="ORF">ARMSODRAFT_1024118</name>
</gene>
<proteinExistence type="predicted"/>
<evidence type="ECO:0000256" key="1">
    <source>
        <dbReference type="SAM" id="MobiDB-lite"/>
    </source>
</evidence>
<organism evidence="2 3">
    <name type="scientific">Armillaria solidipes</name>
    <dbReference type="NCBI Taxonomy" id="1076256"/>
    <lineage>
        <taxon>Eukaryota</taxon>
        <taxon>Fungi</taxon>
        <taxon>Dikarya</taxon>
        <taxon>Basidiomycota</taxon>
        <taxon>Agaricomycotina</taxon>
        <taxon>Agaricomycetes</taxon>
        <taxon>Agaricomycetidae</taxon>
        <taxon>Agaricales</taxon>
        <taxon>Marasmiineae</taxon>
        <taxon>Physalacriaceae</taxon>
        <taxon>Armillaria</taxon>
    </lineage>
</organism>
<dbReference type="InterPro" id="IPR036537">
    <property type="entry name" value="Adaptor_Cbl_N_dom_sf"/>
</dbReference>